<accession>A0A8H9BYA1</accession>
<comment type="caution">
    <text evidence="1">The sequence shown here is derived from an EMBL/GenBank/DDBJ whole genome shotgun (WGS) entry which is preliminary data.</text>
</comment>
<dbReference type="Pfam" id="PF08863">
    <property type="entry name" value="YolD"/>
    <property type="match status" value="1"/>
</dbReference>
<dbReference type="RefSeq" id="WP_110178927.1">
    <property type="nucleotide sequence ID" value="NZ_JAVSAH010000033.1"/>
</dbReference>
<protein>
    <submittedName>
        <fullName evidence="1">YolD-like family protein</fullName>
    </submittedName>
</protein>
<keyword evidence="2" id="KW-1185">Reference proteome</keyword>
<dbReference type="PANTHER" id="PTHR40051">
    <property type="entry name" value="IG HYPOTHETICAL 15966"/>
    <property type="match status" value="1"/>
</dbReference>
<dbReference type="Proteomes" id="UP000600220">
    <property type="component" value="Unassembled WGS sequence"/>
</dbReference>
<evidence type="ECO:0000313" key="1">
    <source>
        <dbReference type="EMBL" id="EGQ4384467.1"/>
    </source>
</evidence>
<dbReference type="PANTHER" id="PTHR40051:SF1">
    <property type="entry name" value="YOLD-LIKE FAMILY PROTEIN"/>
    <property type="match status" value="1"/>
</dbReference>
<sequence>MIDKNLPEEYQHITDYRKIPRHLLNPKIPKGRGIVKWQPFKTIPEQYEMIKQYEKNQNKIDKPLLSEEQIQDVNQKLQYVVYNNIYITVEYWRNGYMCTIKGYIKTIDELNQEIQLTNERSTDSIWLPFDCLYDIKI</sequence>
<dbReference type="InterPro" id="IPR014962">
    <property type="entry name" value="YolD"/>
</dbReference>
<gene>
    <name evidence="1" type="ORF">EGV54_05085</name>
</gene>
<name>A0A8H9BYA1_STAPS</name>
<organism evidence="1 2">
    <name type="scientific">Staphylococcus pseudintermedius</name>
    <dbReference type="NCBI Taxonomy" id="283734"/>
    <lineage>
        <taxon>Bacteria</taxon>
        <taxon>Bacillati</taxon>
        <taxon>Bacillota</taxon>
        <taxon>Bacilli</taxon>
        <taxon>Bacillales</taxon>
        <taxon>Staphylococcaceae</taxon>
        <taxon>Staphylococcus</taxon>
        <taxon>Staphylococcus intermedius group</taxon>
    </lineage>
</organism>
<dbReference type="EMBL" id="AAXKXX010000004">
    <property type="protein sequence ID" value="EGQ4384467.1"/>
    <property type="molecule type" value="Genomic_DNA"/>
</dbReference>
<evidence type="ECO:0000313" key="2">
    <source>
        <dbReference type="Proteomes" id="UP000600220"/>
    </source>
</evidence>
<dbReference type="AlphaFoldDB" id="A0A8H9BYA1"/>
<reference evidence="1 2" key="1">
    <citation type="submission" date="2018-11" db="EMBL/GenBank/DDBJ databases">
        <authorList>
            <consortium name="Veterinary Laboratory Investigation and Response Network"/>
        </authorList>
    </citation>
    <scope>NUCLEOTIDE SEQUENCE [LARGE SCALE GENOMIC DNA]</scope>
    <source>
        <strain evidence="1 2">SPSE-18-VL-LA-PA-Ryan-0021</strain>
    </source>
</reference>
<proteinExistence type="predicted"/>